<name>A0ABY4N7K3_9MICO</name>
<evidence type="ECO:0000313" key="6">
    <source>
        <dbReference type="Proteomes" id="UP001055868"/>
    </source>
</evidence>
<dbReference type="RefSeq" id="WP_249479925.1">
    <property type="nucleotide sequence ID" value="NZ_CP097218.1"/>
</dbReference>
<dbReference type="Gene3D" id="1.10.530.10">
    <property type="match status" value="1"/>
</dbReference>
<dbReference type="EMBL" id="CP097218">
    <property type="protein sequence ID" value="UQN30540.1"/>
    <property type="molecule type" value="Genomic_DNA"/>
</dbReference>
<organism evidence="5 6">
    <name type="scientific">Brachybacterium kimchii</name>
    <dbReference type="NCBI Taxonomy" id="2942909"/>
    <lineage>
        <taxon>Bacteria</taxon>
        <taxon>Bacillati</taxon>
        <taxon>Actinomycetota</taxon>
        <taxon>Actinomycetes</taxon>
        <taxon>Micrococcales</taxon>
        <taxon>Dermabacteraceae</taxon>
        <taxon>Brachybacterium</taxon>
    </lineage>
</organism>
<dbReference type="CDD" id="cd14814">
    <property type="entry name" value="Peptidase_M15"/>
    <property type="match status" value="1"/>
</dbReference>
<evidence type="ECO:0000256" key="1">
    <source>
        <dbReference type="SAM" id="MobiDB-lite"/>
    </source>
</evidence>
<proteinExistence type="predicted"/>
<evidence type="ECO:0000313" key="5">
    <source>
        <dbReference type="EMBL" id="UQN30540.1"/>
    </source>
</evidence>
<dbReference type="Pfam" id="PF02557">
    <property type="entry name" value="VanY"/>
    <property type="match status" value="1"/>
</dbReference>
<keyword evidence="2" id="KW-0812">Transmembrane</keyword>
<feature type="transmembrane region" description="Helical" evidence="2">
    <location>
        <begin position="131"/>
        <end position="162"/>
    </location>
</feature>
<feature type="region of interest" description="Disordered" evidence="1">
    <location>
        <begin position="355"/>
        <end position="443"/>
    </location>
</feature>
<feature type="compositionally biased region" description="Gly residues" evidence="1">
    <location>
        <begin position="26"/>
        <end position="37"/>
    </location>
</feature>
<feature type="domain" description="D-alanyl-D-alanine carboxypeptidase-like core" evidence="3">
    <location>
        <begin position="502"/>
        <end position="568"/>
    </location>
</feature>
<keyword evidence="6" id="KW-1185">Reference proteome</keyword>
<feature type="domain" description="Phage tail lysozyme" evidence="4">
    <location>
        <begin position="197"/>
        <end position="354"/>
    </location>
</feature>
<evidence type="ECO:0000256" key="2">
    <source>
        <dbReference type="SAM" id="Phobius"/>
    </source>
</evidence>
<protein>
    <submittedName>
        <fullName evidence="5">Phage tail tip lysozyme</fullName>
    </submittedName>
</protein>
<dbReference type="InterPro" id="IPR009045">
    <property type="entry name" value="Zn_M74/Hedgehog-like"/>
</dbReference>
<dbReference type="SUPFAM" id="SSF55166">
    <property type="entry name" value="Hedgehog/DD-peptidase"/>
    <property type="match status" value="1"/>
</dbReference>
<evidence type="ECO:0000259" key="3">
    <source>
        <dbReference type="Pfam" id="PF02557"/>
    </source>
</evidence>
<dbReference type="Proteomes" id="UP001055868">
    <property type="component" value="Chromosome"/>
</dbReference>
<accession>A0ABY4N7K3</accession>
<sequence>MANEHAQPGDITGDSSTPEPDDLEGPGTGDLGSGADGGSSSQIADTGKQLAQKGAEIGVKKATGSDMAVSAVQGAQKARNGDIVGGAQDVAASGAGAATSAALASTGVGAPVAGLAGSAVTSIFKTKAFRWAIGGIAFALALIIALETFYLAAVASAVIAAIAPASSQTTAFASECQPGSTSSAVGDPGAVVGDDIREKVWNYLRGAGYSEEQAAGVMGNIERESKFNPFVSQGGSGTPTVSSGWALVQWTADRHAAVRDAVIKELGAKYYVGAPTIDQLPGSLTDEDVDKMVLFQMRYIISELEGPEKAAGDALANSTSVEDATRVFESKYERAGVSAIDERVANAQKIYEQFKGSKVPDAGGTDPGDESGNAPDPGGDAAAPATSSEGDEASSSGESTQLSAATSTTPDPGPSGTTSTASCASTTTSGTTEAGSVKPCPDGKDGCVNVAELTKSSKDLKCPEGTSDGGVVTAYFEGTGKEIRLCNLDGATTANGGPVQFNAMVATNFVAFYNEAKKAGLDPGFTSTFRSHEKQQSLYASSPGGAARPGYSNHEFGMAADIDGFSASYSRNNCGPSKTKEGACSYPGEGAELERWKELRKIGLKHGLYIHDQEFWHIEAIPSGSNRDRNIDIYKG</sequence>
<gene>
    <name evidence="5" type="ORF">M4486_04305</name>
</gene>
<keyword evidence="2" id="KW-0472">Membrane</keyword>
<keyword evidence="2" id="KW-1133">Transmembrane helix</keyword>
<feature type="region of interest" description="Disordered" evidence="1">
    <location>
        <begin position="1"/>
        <end position="47"/>
    </location>
</feature>
<dbReference type="InterPro" id="IPR003709">
    <property type="entry name" value="VanY-like_core_dom"/>
</dbReference>
<reference evidence="5" key="1">
    <citation type="submission" date="2022-05" db="EMBL/GenBank/DDBJ databases">
        <title>Genomic analysis of Brachybacterium sp. CBA3104.</title>
        <authorList>
            <person name="Roh S.W."/>
            <person name="Kim Y.B."/>
            <person name="Kim Y."/>
        </authorList>
    </citation>
    <scope>NUCLEOTIDE SEQUENCE</scope>
    <source>
        <strain evidence="5">CBA3104</strain>
    </source>
</reference>
<dbReference type="InterPro" id="IPR041219">
    <property type="entry name" value="Phage_lysozyme2"/>
</dbReference>
<feature type="compositionally biased region" description="Low complexity" evidence="1">
    <location>
        <begin position="374"/>
        <end position="436"/>
    </location>
</feature>
<evidence type="ECO:0000259" key="4">
    <source>
        <dbReference type="Pfam" id="PF18013"/>
    </source>
</evidence>
<dbReference type="Gene3D" id="3.30.1380.10">
    <property type="match status" value="1"/>
</dbReference>
<dbReference type="Pfam" id="PF18013">
    <property type="entry name" value="Phage_lysozyme2"/>
    <property type="match status" value="1"/>
</dbReference>